<evidence type="ECO:0000313" key="2">
    <source>
        <dbReference type="EMBL" id="MCM8568789.1"/>
    </source>
</evidence>
<proteinExistence type="predicted"/>
<dbReference type="InterPro" id="IPR025336">
    <property type="entry name" value="SCO4226-like"/>
</dbReference>
<organism evidence="2 3">
    <name type="scientific">Gramella jeungdoensis</name>
    <dbReference type="NCBI Taxonomy" id="708091"/>
    <lineage>
        <taxon>Bacteria</taxon>
        <taxon>Pseudomonadati</taxon>
        <taxon>Bacteroidota</taxon>
        <taxon>Flavobacteriia</taxon>
        <taxon>Flavobacteriales</taxon>
        <taxon>Flavobacteriaceae</taxon>
        <taxon>Christiangramia</taxon>
    </lineage>
</organism>
<dbReference type="RefSeq" id="WP_252111189.1">
    <property type="nucleotide sequence ID" value="NZ_JAMSCK010000002.1"/>
</dbReference>
<reference evidence="2" key="1">
    <citation type="submission" date="2022-06" db="EMBL/GenBank/DDBJ databases">
        <title>Gramella sediminis sp. nov., isolated from deep-sea sediment of the Indian Ocean.</title>
        <authorList>
            <person name="Yang L."/>
        </authorList>
    </citation>
    <scope>NUCLEOTIDE SEQUENCE</scope>
    <source>
        <strain evidence="2">HMD3159</strain>
    </source>
</reference>
<evidence type="ECO:0000256" key="1">
    <source>
        <dbReference type="SAM" id="SignalP"/>
    </source>
</evidence>
<name>A0ABT0YZA2_9FLAO</name>
<sequence>MKSLQALILVLLFCVQFGMAQEKKSKDHEGDKALTTYVIEREIPDIGESTPADLTGISQKSCSVLKEMDADKIQWIHSYVAENKIYCIYKAENEDLLREHASKGGFPINSISVVSDVISPKTAEGQK</sequence>
<gene>
    <name evidence="2" type="ORF">NE848_05330</name>
</gene>
<evidence type="ECO:0000313" key="3">
    <source>
        <dbReference type="Proteomes" id="UP001155077"/>
    </source>
</evidence>
<keyword evidence="1" id="KW-0732">Signal</keyword>
<feature type="chain" id="PRO_5045249734" evidence="1">
    <location>
        <begin position="21"/>
        <end position="127"/>
    </location>
</feature>
<dbReference type="Pfam" id="PF14026">
    <property type="entry name" value="SCO4226-like"/>
    <property type="match status" value="1"/>
</dbReference>
<dbReference type="Proteomes" id="UP001155077">
    <property type="component" value="Unassembled WGS sequence"/>
</dbReference>
<feature type="signal peptide" evidence="1">
    <location>
        <begin position="1"/>
        <end position="20"/>
    </location>
</feature>
<dbReference type="EMBL" id="JAMSCK010000002">
    <property type="protein sequence ID" value="MCM8568789.1"/>
    <property type="molecule type" value="Genomic_DNA"/>
</dbReference>
<comment type="caution">
    <text evidence="2">The sequence shown here is derived from an EMBL/GenBank/DDBJ whole genome shotgun (WGS) entry which is preliminary data.</text>
</comment>
<protein>
    <submittedName>
        <fullName evidence="2">DUF4242 domain-containing protein</fullName>
    </submittedName>
</protein>
<accession>A0ABT0YZA2</accession>
<keyword evidence="3" id="KW-1185">Reference proteome</keyword>